<evidence type="ECO:0000313" key="4">
    <source>
        <dbReference type="WBParaSite" id="HPBE_0000446001-mRNA-1"/>
    </source>
</evidence>
<gene>
    <name evidence="2" type="ORF">HPBE_LOCUS4461</name>
</gene>
<protein>
    <submittedName>
        <fullName evidence="4">Secreted protein</fullName>
    </submittedName>
</protein>
<accession>A0A3P8AJQ2</accession>
<dbReference type="WBParaSite" id="HPBE_0000446001-mRNA-1">
    <property type="protein sequence ID" value="HPBE_0000446001-mRNA-1"/>
    <property type="gene ID" value="HPBE_0000446001"/>
</dbReference>
<accession>A0A183FDU5</accession>
<evidence type="ECO:0000313" key="2">
    <source>
        <dbReference type="EMBL" id="VDO61315.1"/>
    </source>
</evidence>
<keyword evidence="3" id="KW-1185">Reference proteome</keyword>
<reference evidence="2 3" key="1">
    <citation type="submission" date="2018-11" db="EMBL/GenBank/DDBJ databases">
        <authorList>
            <consortium name="Pathogen Informatics"/>
        </authorList>
    </citation>
    <scope>NUCLEOTIDE SEQUENCE [LARGE SCALE GENOMIC DNA]</scope>
</reference>
<evidence type="ECO:0000313" key="3">
    <source>
        <dbReference type="Proteomes" id="UP000050761"/>
    </source>
</evidence>
<evidence type="ECO:0000256" key="1">
    <source>
        <dbReference type="SAM" id="MobiDB-lite"/>
    </source>
</evidence>
<organism evidence="3 4">
    <name type="scientific">Heligmosomoides polygyrus</name>
    <name type="common">Parasitic roundworm</name>
    <dbReference type="NCBI Taxonomy" id="6339"/>
    <lineage>
        <taxon>Eukaryota</taxon>
        <taxon>Metazoa</taxon>
        <taxon>Ecdysozoa</taxon>
        <taxon>Nematoda</taxon>
        <taxon>Chromadorea</taxon>
        <taxon>Rhabditida</taxon>
        <taxon>Rhabditina</taxon>
        <taxon>Rhabditomorpha</taxon>
        <taxon>Strongyloidea</taxon>
        <taxon>Heligmosomidae</taxon>
        <taxon>Heligmosomoides</taxon>
    </lineage>
</organism>
<dbReference type="AlphaFoldDB" id="A0A183FDU5"/>
<dbReference type="Proteomes" id="UP000050761">
    <property type="component" value="Unassembled WGS sequence"/>
</dbReference>
<feature type="region of interest" description="Disordered" evidence="1">
    <location>
        <begin position="30"/>
        <end position="50"/>
    </location>
</feature>
<sequence length="89" mass="9936">MVFTFLARERVSARNSGALLKHVTKPQDRLCGPQRFDQKKTKKKSAKRGALSPVAGARAVRCTRFRVPGVDFLFKQSKPYNPPGGSVQY</sequence>
<dbReference type="EMBL" id="UZAH01025317">
    <property type="protein sequence ID" value="VDO61315.1"/>
    <property type="molecule type" value="Genomic_DNA"/>
</dbReference>
<name>A0A183FDU5_HELPZ</name>
<reference evidence="4" key="2">
    <citation type="submission" date="2019-09" db="UniProtKB">
        <authorList>
            <consortium name="WormBaseParasite"/>
        </authorList>
    </citation>
    <scope>IDENTIFICATION</scope>
</reference>
<proteinExistence type="predicted"/>